<dbReference type="EMBL" id="MN065498">
    <property type="protein sequence ID" value="QEI59577.1"/>
    <property type="molecule type" value="Genomic_DNA"/>
</dbReference>
<sequence>MIRIKRGNISQKKHKKILTLAKSYVGAHSTLFRIANQQVIKALKYSYKDRKCKKRIFRKIWITRINASTRFYKIPYSQFIHKLKKANILINRKLLSQITILDTLTFNLLLTAL</sequence>
<dbReference type="RefSeq" id="YP_009695329.1">
    <property type="nucleotide sequence ID" value="NC_044785.1"/>
</dbReference>
<dbReference type="GO" id="GO:0003735">
    <property type="term" value="F:structural constituent of ribosome"/>
    <property type="evidence" value="ECO:0007669"/>
    <property type="project" value="InterPro"/>
</dbReference>
<dbReference type="InterPro" id="IPR049946">
    <property type="entry name" value="RIBOSOMAL_L20_CS"/>
</dbReference>
<comment type="function">
    <text evidence="7">Binds directly to 23S ribosomal RNA and is necessary for the in vitro assembly process of the 50S ribosomal subunit. It is not involved in the protein synthesizing functions of that subunit.</text>
</comment>
<dbReference type="PANTHER" id="PTHR10986">
    <property type="entry name" value="39S RIBOSOMAL PROTEIN L20"/>
    <property type="match status" value="1"/>
</dbReference>
<dbReference type="Pfam" id="PF00453">
    <property type="entry name" value="Ribosomal_L20"/>
    <property type="match status" value="1"/>
</dbReference>
<dbReference type="AlphaFoldDB" id="A0A5C0F4U3"/>
<evidence type="ECO:0000256" key="1">
    <source>
        <dbReference type="ARBA" id="ARBA00007698"/>
    </source>
</evidence>
<evidence type="ECO:0000256" key="4">
    <source>
        <dbReference type="ARBA" id="ARBA00022980"/>
    </source>
</evidence>
<keyword evidence="2 7" id="KW-0699">rRNA-binding</keyword>
<accession>A0A5C0F4U3</accession>
<reference evidence="8" key="1">
    <citation type="submission" date="2019-06" db="EMBL/GenBank/DDBJ databases">
        <authorList>
            <person name="Grosvenor D.A."/>
            <person name="Keepers K.G."/>
            <person name="Pogoda C.S."/>
            <person name="Kane N.C."/>
            <person name="Kociolek J.P."/>
        </authorList>
    </citation>
    <scope>NUCLEOTIDE SEQUENCE</scope>
</reference>
<keyword evidence="8" id="KW-0934">Plastid</keyword>
<dbReference type="GO" id="GO:0005840">
    <property type="term" value="C:ribosome"/>
    <property type="evidence" value="ECO:0007669"/>
    <property type="project" value="UniProtKB-KW"/>
</dbReference>
<dbReference type="PRINTS" id="PR00062">
    <property type="entry name" value="RIBOSOMALL20"/>
</dbReference>
<dbReference type="GO" id="GO:0019843">
    <property type="term" value="F:rRNA binding"/>
    <property type="evidence" value="ECO:0007669"/>
    <property type="project" value="UniProtKB-KW"/>
</dbReference>
<evidence type="ECO:0000313" key="8">
    <source>
        <dbReference type="EMBL" id="QEI59577.1"/>
    </source>
</evidence>
<dbReference type="InterPro" id="IPR035566">
    <property type="entry name" value="Ribosomal_protein_bL20_C"/>
</dbReference>
<evidence type="ECO:0000256" key="6">
    <source>
        <dbReference type="RuleBase" id="RU000561"/>
    </source>
</evidence>
<dbReference type="GO" id="GO:0006412">
    <property type="term" value="P:translation"/>
    <property type="evidence" value="ECO:0007669"/>
    <property type="project" value="InterPro"/>
</dbReference>
<dbReference type="CDD" id="cd07026">
    <property type="entry name" value="Ribosomal_L20"/>
    <property type="match status" value="1"/>
</dbReference>
<dbReference type="PROSITE" id="PS00937">
    <property type="entry name" value="RIBOSOMAL_L20"/>
    <property type="match status" value="1"/>
</dbReference>
<evidence type="ECO:0000256" key="7">
    <source>
        <dbReference type="RuleBase" id="RU004311"/>
    </source>
</evidence>
<keyword evidence="5 6" id="KW-0687">Ribonucleoprotein</keyword>
<gene>
    <name evidence="8" type="primary">rpl20</name>
</gene>
<dbReference type="HAMAP" id="MF_00382">
    <property type="entry name" value="Ribosomal_bL20"/>
    <property type="match status" value="1"/>
</dbReference>
<comment type="similarity">
    <text evidence="1 6">Belongs to the bacterial ribosomal protein bL20 family.</text>
</comment>
<dbReference type="Gene3D" id="6.10.160.10">
    <property type="match status" value="1"/>
</dbReference>
<dbReference type="InterPro" id="IPR005813">
    <property type="entry name" value="Ribosomal_bL20"/>
</dbReference>
<dbReference type="FunFam" id="1.10.1900.20:FF:000001">
    <property type="entry name" value="50S ribosomal protein L20"/>
    <property type="match status" value="1"/>
</dbReference>
<evidence type="ECO:0000256" key="2">
    <source>
        <dbReference type="ARBA" id="ARBA00022730"/>
    </source>
</evidence>
<dbReference type="NCBIfam" id="TIGR01032">
    <property type="entry name" value="rplT_bact"/>
    <property type="match status" value="1"/>
</dbReference>
<dbReference type="SUPFAM" id="SSF74731">
    <property type="entry name" value="Ribosomal protein L20"/>
    <property type="match status" value="1"/>
</dbReference>
<keyword evidence="3 7" id="KW-0694">RNA-binding</keyword>
<evidence type="ECO:0000256" key="3">
    <source>
        <dbReference type="ARBA" id="ARBA00022884"/>
    </source>
</evidence>
<geneLocation type="plastid" evidence="8"/>
<proteinExistence type="inferred from homology"/>
<evidence type="ECO:0000256" key="5">
    <source>
        <dbReference type="ARBA" id="ARBA00023274"/>
    </source>
</evidence>
<dbReference type="Gene3D" id="1.10.1900.20">
    <property type="entry name" value="Ribosomal protein L20"/>
    <property type="match status" value="1"/>
</dbReference>
<name>A0A5C0F4U3_NITAL</name>
<organism evidence="8">
    <name type="scientific">Nitzschia alba</name>
    <name type="common">Marine diatom</name>
    <dbReference type="NCBI Taxonomy" id="2858"/>
    <lineage>
        <taxon>Eukaryota</taxon>
        <taxon>Sar</taxon>
        <taxon>Stramenopiles</taxon>
        <taxon>Ochrophyta</taxon>
        <taxon>Bacillariophyta</taxon>
        <taxon>Bacillariophyceae</taxon>
        <taxon>Bacillariophycidae</taxon>
        <taxon>Bacillariales</taxon>
        <taxon>Bacillariaceae</taxon>
        <taxon>Nitzschia</taxon>
    </lineage>
</organism>
<dbReference type="GeneID" id="41826859"/>
<protein>
    <recommendedName>
        <fullName evidence="7">50S ribosomal protein L20</fullName>
    </recommendedName>
</protein>
<keyword evidence="4 6" id="KW-0689">Ribosomal protein</keyword>
<dbReference type="GO" id="GO:1990904">
    <property type="term" value="C:ribonucleoprotein complex"/>
    <property type="evidence" value="ECO:0007669"/>
    <property type="project" value="UniProtKB-KW"/>
</dbReference>